<feature type="transmembrane region" description="Helical" evidence="2">
    <location>
        <begin position="67"/>
        <end position="88"/>
    </location>
</feature>
<sequence>MARYMDGGTLTAIGRPEEHGSAGHACSPRMRSLRMLFLDALLTTASLCAAMMLRFEGLPPARWQTAIIHGLPMLLLVRLGMLGGFGLHRWSFRGAGLSEAGRLVAANLVATIAFEALRSFFFFDRLPRAVVAIELLFTTALMGAHRFAPRLVRQWYLDRQRSRASGTQWALIVGAGSAGDLLLRDLLSTRYGPWHVVGFVDDDPAKHGTHLNGKPVLGPIDALPDLVRKHRVTQVLIAIPRLPSERIRRILDLCRDQGVRFKLIPASFVYLDQRITAAMLHDLSPEHLLPREAITFDREEARKLVTGRRILVTGGAGSIGSEIARQVAEHGPASLVLLDINENELYLLVRQLQERHPELPVSALVGDIRDLDRLMRVGREHAPQYVFHAAAHKHVPLMEDAPEEAIKNNVFGTLNVALMADACGVERFVLISTDKAVHPTSVMGASKRLAEMVIRDVAARSSTAFTAVRFGNVLGSAGSVVPIFKQQISRGGPVTVTHPDCTRYFMTIPEAVGLVVLAGLGGYGELCILDMGAPVRISELAENTISLAGLVPGRDIPIVYTGLRPGEKLEETLLSEEEERTQQVRNHIKVARGSAPPRDFQARLAQLERAARTGDVEAVIRVLRRLIPTYTPARQASPNHVKDEAPQPFDAR</sequence>
<reference evidence="4 5" key="1">
    <citation type="submission" date="2021-02" db="EMBL/GenBank/DDBJ databases">
        <title>De Novo genome assembly of isolated myxobacteria.</title>
        <authorList>
            <person name="Stevens D.C."/>
        </authorList>
    </citation>
    <scope>NUCLEOTIDE SEQUENCE [LARGE SCALE GENOMIC DNA]</scope>
    <source>
        <strain evidence="5">SCPEA02</strain>
    </source>
</reference>
<evidence type="ECO:0000313" key="5">
    <source>
        <dbReference type="Proteomes" id="UP000662747"/>
    </source>
</evidence>
<comment type="similarity">
    <text evidence="1">Belongs to the polysaccharide synthase family.</text>
</comment>
<accession>A0ABX7P2T8</accession>
<name>A0ABX7P2T8_9BACT</name>
<proteinExistence type="inferred from homology"/>
<keyword evidence="2" id="KW-1133">Transmembrane helix</keyword>
<dbReference type="PANTHER" id="PTHR43318">
    <property type="entry name" value="UDP-N-ACETYLGLUCOSAMINE 4,6-DEHYDRATASE"/>
    <property type="match status" value="1"/>
</dbReference>
<dbReference type="EMBL" id="CP071090">
    <property type="protein sequence ID" value="QSQ24775.1"/>
    <property type="molecule type" value="Genomic_DNA"/>
</dbReference>
<keyword evidence="2" id="KW-0472">Membrane</keyword>
<dbReference type="InterPro" id="IPR051203">
    <property type="entry name" value="Polysaccharide_Synthase-Rel"/>
</dbReference>
<dbReference type="Pfam" id="PF02719">
    <property type="entry name" value="Polysacc_synt_2"/>
    <property type="match status" value="1"/>
</dbReference>
<feature type="transmembrane region" description="Helical" evidence="2">
    <location>
        <begin position="100"/>
        <end position="123"/>
    </location>
</feature>
<dbReference type="Proteomes" id="UP000662747">
    <property type="component" value="Chromosome"/>
</dbReference>
<keyword evidence="2" id="KW-0812">Transmembrane</keyword>
<dbReference type="PANTHER" id="PTHR43318:SF1">
    <property type="entry name" value="POLYSACCHARIDE BIOSYNTHESIS PROTEIN EPSC-RELATED"/>
    <property type="match status" value="1"/>
</dbReference>
<dbReference type="Pfam" id="PF13727">
    <property type="entry name" value="CoA_binding_3"/>
    <property type="match status" value="1"/>
</dbReference>
<evidence type="ECO:0000313" key="4">
    <source>
        <dbReference type="EMBL" id="QSQ24775.1"/>
    </source>
</evidence>
<dbReference type="Gene3D" id="3.40.50.720">
    <property type="entry name" value="NAD(P)-binding Rossmann-like Domain"/>
    <property type="match status" value="2"/>
</dbReference>
<feature type="transmembrane region" description="Helical" evidence="2">
    <location>
        <begin position="36"/>
        <end position="55"/>
    </location>
</feature>
<evidence type="ECO:0000259" key="3">
    <source>
        <dbReference type="Pfam" id="PF02719"/>
    </source>
</evidence>
<dbReference type="InterPro" id="IPR003869">
    <property type="entry name" value="Polysac_CapD-like"/>
</dbReference>
<feature type="domain" description="Polysaccharide biosynthesis protein CapD-like" evidence="3">
    <location>
        <begin position="310"/>
        <end position="589"/>
    </location>
</feature>
<organism evidence="4 5">
    <name type="scientific">Pyxidicoccus parkwayensis</name>
    <dbReference type="NCBI Taxonomy" id="2813578"/>
    <lineage>
        <taxon>Bacteria</taxon>
        <taxon>Pseudomonadati</taxon>
        <taxon>Myxococcota</taxon>
        <taxon>Myxococcia</taxon>
        <taxon>Myxococcales</taxon>
        <taxon>Cystobacterineae</taxon>
        <taxon>Myxococcaceae</taxon>
        <taxon>Pyxidicoccus</taxon>
    </lineage>
</organism>
<evidence type="ECO:0000256" key="1">
    <source>
        <dbReference type="ARBA" id="ARBA00007430"/>
    </source>
</evidence>
<dbReference type="InterPro" id="IPR029063">
    <property type="entry name" value="SAM-dependent_MTases_sf"/>
</dbReference>
<dbReference type="SUPFAM" id="SSF53335">
    <property type="entry name" value="S-adenosyl-L-methionine-dependent methyltransferases"/>
    <property type="match status" value="1"/>
</dbReference>
<protein>
    <submittedName>
        <fullName evidence="4">Polysaccharide biosynthesis protein</fullName>
    </submittedName>
</protein>
<dbReference type="SUPFAM" id="SSF51735">
    <property type="entry name" value="NAD(P)-binding Rossmann-fold domains"/>
    <property type="match status" value="1"/>
</dbReference>
<evidence type="ECO:0000256" key="2">
    <source>
        <dbReference type="SAM" id="Phobius"/>
    </source>
</evidence>
<gene>
    <name evidence="4" type="ORF">JY651_07480</name>
</gene>
<keyword evidence="5" id="KW-1185">Reference proteome</keyword>
<dbReference type="CDD" id="cd05237">
    <property type="entry name" value="UDP_invert_4-6DH_SDR_e"/>
    <property type="match status" value="1"/>
</dbReference>
<dbReference type="InterPro" id="IPR036291">
    <property type="entry name" value="NAD(P)-bd_dom_sf"/>
</dbReference>